<feature type="non-terminal residue" evidence="2">
    <location>
        <position position="99"/>
    </location>
</feature>
<evidence type="ECO:0000313" key="2">
    <source>
        <dbReference type="EMBL" id="PKV14791.1"/>
    </source>
</evidence>
<reference evidence="2 3" key="1">
    <citation type="submission" date="2017-11" db="EMBL/GenBank/DDBJ databases">
        <title>Xanthomonas prunicola sp. nov., a novel pathogen that affects nectarine (Prunus persica var. nectarine) trees.</title>
        <authorList>
            <person name="Lopez M."/>
            <person name="Lopez-Soriano P."/>
            <person name="Garita-Cambronero J."/>
            <person name="Beltran C."/>
            <person name="Taghouti G."/>
            <person name="Portier P."/>
            <person name="Cubero J."/>
            <person name="Fischer-Le Saux M."/>
            <person name="Marco-Noales E."/>
        </authorList>
    </citation>
    <scope>NUCLEOTIDE SEQUENCE [LARGE SCALE GENOMIC DNA]</scope>
    <source>
        <strain evidence="2 3">CFBP8354</strain>
    </source>
</reference>
<dbReference type="Gene3D" id="3.30.559.10">
    <property type="entry name" value="Chloramphenicol acetyltransferase-like domain"/>
    <property type="match status" value="1"/>
</dbReference>
<evidence type="ECO:0000259" key="1">
    <source>
        <dbReference type="Pfam" id="PF00668"/>
    </source>
</evidence>
<sequence length="99" mass="11186">YAAFVQGQPDPLPPLPIQYADYALWQRRWLAGPLLQRQLSFWRAHLQGAPALLELPTDRPRPPLQDYSGDSVEFALDAELTAALRTLSQRHGTTVFMTV</sequence>
<name>A0ABX4RE57_9XANT</name>
<dbReference type="Proteomes" id="UP000233748">
    <property type="component" value="Unassembled WGS sequence"/>
</dbReference>
<accession>A0ABX4RE57</accession>
<gene>
    <name evidence="2" type="ORF">XpruCFBP8354_23120</name>
</gene>
<protein>
    <recommendedName>
        <fullName evidence="1">Condensation domain-containing protein</fullName>
    </recommendedName>
</protein>
<feature type="non-terminal residue" evidence="2">
    <location>
        <position position="1"/>
    </location>
</feature>
<feature type="domain" description="Condensation" evidence="1">
    <location>
        <begin position="1"/>
        <end position="97"/>
    </location>
</feature>
<dbReference type="EMBL" id="PHKW01000073">
    <property type="protein sequence ID" value="PKV14791.1"/>
    <property type="molecule type" value="Genomic_DNA"/>
</dbReference>
<dbReference type="Pfam" id="PF00668">
    <property type="entry name" value="Condensation"/>
    <property type="match status" value="1"/>
</dbReference>
<comment type="caution">
    <text evidence="2">The sequence shown here is derived from an EMBL/GenBank/DDBJ whole genome shotgun (WGS) entry which is preliminary data.</text>
</comment>
<keyword evidence="3" id="KW-1185">Reference proteome</keyword>
<dbReference type="SUPFAM" id="SSF52777">
    <property type="entry name" value="CoA-dependent acyltransferases"/>
    <property type="match status" value="1"/>
</dbReference>
<organism evidence="2 3">
    <name type="scientific">Xanthomonas prunicola</name>
    <dbReference type="NCBI Taxonomy" id="2053930"/>
    <lineage>
        <taxon>Bacteria</taxon>
        <taxon>Pseudomonadati</taxon>
        <taxon>Pseudomonadota</taxon>
        <taxon>Gammaproteobacteria</taxon>
        <taxon>Lysobacterales</taxon>
        <taxon>Lysobacteraceae</taxon>
        <taxon>Xanthomonas</taxon>
    </lineage>
</organism>
<evidence type="ECO:0000313" key="3">
    <source>
        <dbReference type="Proteomes" id="UP000233748"/>
    </source>
</evidence>
<proteinExistence type="predicted"/>
<dbReference type="RefSeq" id="WP_133126099.1">
    <property type="nucleotide sequence ID" value="NZ_PHKW01000073.1"/>
</dbReference>
<dbReference type="InterPro" id="IPR001242">
    <property type="entry name" value="Condensation_dom"/>
</dbReference>
<dbReference type="InterPro" id="IPR023213">
    <property type="entry name" value="CAT-like_dom_sf"/>
</dbReference>
<dbReference type="Gene3D" id="3.30.559.30">
    <property type="entry name" value="Nonribosomal peptide synthetase, condensation domain"/>
    <property type="match status" value="1"/>
</dbReference>